<evidence type="ECO:0000259" key="8">
    <source>
        <dbReference type="Pfam" id="PF17189"/>
    </source>
</evidence>
<dbReference type="PANTHER" id="PTHR11069:SF23">
    <property type="entry name" value="LYSOSOMAL ACID GLUCOSYLCERAMIDASE"/>
    <property type="match status" value="1"/>
</dbReference>
<dbReference type="InterPro" id="IPR017853">
    <property type="entry name" value="GH"/>
</dbReference>
<dbReference type="Gene3D" id="3.20.20.80">
    <property type="entry name" value="Glycosidases"/>
    <property type="match status" value="1"/>
</dbReference>
<evidence type="ECO:0000256" key="2">
    <source>
        <dbReference type="ARBA" id="ARBA00005382"/>
    </source>
</evidence>
<dbReference type="EC" id="3.2.1.45" evidence="3 6"/>
<dbReference type="GO" id="GO:0006680">
    <property type="term" value="P:glucosylceramide catabolic process"/>
    <property type="evidence" value="ECO:0007669"/>
    <property type="project" value="TreeGrafter"/>
</dbReference>
<accession>A0A226DA66</accession>
<dbReference type="Pfam" id="PF02055">
    <property type="entry name" value="Glyco_hydro_30"/>
    <property type="match status" value="1"/>
</dbReference>
<comment type="catalytic activity">
    <reaction evidence="1">
        <text>a beta-D-glucosyl-(1&lt;-&gt;1')-N-acylsphing-4-enine + H2O = an N-acylsphing-4-enine + D-glucose</text>
        <dbReference type="Rhea" id="RHEA:13269"/>
        <dbReference type="ChEBI" id="CHEBI:4167"/>
        <dbReference type="ChEBI" id="CHEBI:15377"/>
        <dbReference type="ChEBI" id="CHEBI:22801"/>
        <dbReference type="ChEBI" id="CHEBI:52639"/>
        <dbReference type="EC" id="3.2.1.45"/>
    </reaction>
    <physiologicalReaction direction="left-to-right" evidence="1">
        <dbReference type="Rhea" id="RHEA:13270"/>
    </physiologicalReaction>
</comment>
<feature type="domain" description="Glycosyl hydrolase family 30 TIM-barrel" evidence="7">
    <location>
        <begin position="140"/>
        <end position="487"/>
    </location>
</feature>
<evidence type="ECO:0000259" key="7">
    <source>
        <dbReference type="Pfam" id="PF02055"/>
    </source>
</evidence>
<keyword evidence="10" id="KW-1185">Reference proteome</keyword>
<keyword evidence="6" id="KW-0443">Lipid metabolism</keyword>
<dbReference type="SUPFAM" id="SSF51011">
    <property type="entry name" value="Glycosyl hydrolase domain"/>
    <property type="match status" value="1"/>
</dbReference>
<evidence type="ECO:0000256" key="6">
    <source>
        <dbReference type="RuleBase" id="RU361188"/>
    </source>
</evidence>
<evidence type="ECO:0000256" key="1">
    <source>
        <dbReference type="ARBA" id="ARBA00001013"/>
    </source>
</evidence>
<gene>
    <name evidence="9" type="ORF">Fcan01_23671</name>
</gene>
<dbReference type="AlphaFoldDB" id="A0A226DA66"/>
<evidence type="ECO:0000256" key="4">
    <source>
        <dbReference type="ARBA" id="ARBA00022729"/>
    </source>
</evidence>
<dbReference type="Gene3D" id="2.60.40.1180">
    <property type="entry name" value="Golgi alpha-mannosidase II"/>
    <property type="match status" value="1"/>
</dbReference>
<keyword evidence="6" id="KW-0326">Glycosidase</keyword>
<dbReference type="Proteomes" id="UP000198287">
    <property type="component" value="Unassembled WGS sequence"/>
</dbReference>
<dbReference type="PRINTS" id="PR00843">
    <property type="entry name" value="GLHYDRLASE30"/>
</dbReference>
<dbReference type="PANTHER" id="PTHR11069">
    <property type="entry name" value="GLUCOSYLCERAMIDASE"/>
    <property type="match status" value="1"/>
</dbReference>
<keyword evidence="4" id="KW-0732">Signal</keyword>
<proteinExistence type="inferred from homology"/>
<organism evidence="9 10">
    <name type="scientific">Folsomia candida</name>
    <name type="common">Springtail</name>
    <dbReference type="NCBI Taxonomy" id="158441"/>
    <lineage>
        <taxon>Eukaryota</taxon>
        <taxon>Metazoa</taxon>
        <taxon>Ecdysozoa</taxon>
        <taxon>Arthropoda</taxon>
        <taxon>Hexapoda</taxon>
        <taxon>Collembola</taxon>
        <taxon>Entomobryomorpha</taxon>
        <taxon>Isotomoidea</taxon>
        <taxon>Isotomidae</taxon>
        <taxon>Proisotominae</taxon>
        <taxon>Folsomia</taxon>
    </lineage>
</organism>
<dbReference type="GO" id="GO:0016020">
    <property type="term" value="C:membrane"/>
    <property type="evidence" value="ECO:0007669"/>
    <property type="project" value="GOC"/>
</dbReference>
<dbReference type="InterPro" id="IPR001139">
    <property type="entry name" value="Glyco_hydro_30"/>
</dbReference>
<evidence type="ECO:0000313" key="9">
    <source>
        <dbReference type="EMBL" id="OXA41627.1"/>
    </source>
</evidence>
<dbReference type="InterPro" id="IPR013780">
    <property type="entry name" value="Glyco_hydro_b"/>
</dbReference>
<evidence type="ECO:0000256" key="5">
    <source>
        <dbReference type="ARBA" id="ARBA00022801"/>
    </source>
</evidence>
<comment type="caution">
    <text evidence="9">The sequence shown here is derived from an EMBL/GenBank/DDBJ whole genome shotgun (WGS) entry which is preliminary data.</text>
</comment>
<dbReference type="STRING" id="158441.A0A226DA66"/>
<dbReference type="EMBL" id="LNIX01000029">
    <property type="protein sequence ID" value="OXA41627.1"/>
    <property type="molecule type" value="Genomic_DNA"/>
</dbReference>
<dbReference type="OrthoDB" id="2160638at2759"/>
<feature type="non-terminal residue" evidence="9">
    <location>
        <position position="1"/>
    </location>
</feature>
<keyword evidence="5 6" id="KW-0378">Hydrolase</keyword>
<dbReference type="InterPro" id="IPR033453">
    <property type="entry name" value="Glyco_hydro_30_TIM-barrel"/>
</dbReference>
<reference evidence="9 10" key="1">
    <citation type="submission" date="2015-12" db="EMBL/GenBank/DDBJ databases">
        <title>The genome of Folsomia candida.</title>
        <authorList>
            <person name="Faddeeva A."/>
            <person name="Derks M.F."/>
            <person name="Anvar Y."/>
            <person name="Smit S."/>
            <person name="Van Straalen N."/>
            <person name="Roelofs D."/>
        </authorList>
    </citation>
    <scope>NUCLEOTIDE SEQUENCE [LARGE SCALE GENOMIC DNA]</scope>
    <source>
        <strain evidence="9 10">VU population</strain>
        <tissue evidence="9">Whole body</tissue>
    </source>
</reference>
<feature type="domain" description="Glycosyl hydrolase family 30 beta sandwich" evidence="8">
    <location>
        <begin position="490"/>
        <end position="554"/>
    </location>
</feature>
<evidence type="ECO:0000256" key="3">
    <source>
        <dbReference type="ARBA" id="ARBA00012658"/>
    </source>
</evidence>
<dbReference type="Pfam" id="PF17189">
    <property type="entry name" value="Glyco_hydro_30C"/>
    <property type="match status" value="1"/>
</dbReference>
<dbReference type="GO" id="GO:0004348">
    <property type="term" value="F:glucosylceramidase activity"/>
    <property type="evidence" value="ECO:0007669"/>
    <property type="project" value="UniProtKB-EC"/>
</dbReference>
<dbReference type="InterPro" id="IPR033452">
    <property type="entry name" value="GH30_C"/>
</dbReference>
<name>A0A226DA66_FOLCA</name>
<sequence length="557" mass="61590">NDTPVKSTEFRRVYKALHAPHIATATATLIPSRVTKTKDKMRLSLLLLGLLAPSLILAADPCNPRYYPDGMVCVCDELWCDTIDPLTPTPNGIVQIFESDRDGNKRFVRRLQSFNGTEDPVGQVWNVILQPTTLHQEMLGIGGSFSDAAALNLGRLSPKMLRDAYTSFYGATGAEFALGRITISGSDFSTRPYSYDDVAEDIGLDSFGLVDEDLLFKIPQLKLAKELAAQPVKWYGSSWAPPAWMKTNGIVNGNGTLRDGPGSAIWESYSQYLVKFLDAYKAEGVDLWGMTVQNEPMTGFSETFPWNTCGFTAAMERDFIVQHLGPNLRSAGYNTPTNFSLMILDHDRVHVQNWTETILADPVSNEFVAGTGVHWYGSDSVPVSVYDEIVARFNKFVLLTEASMVFGEDPVGLGSWYLAETYMQDIASTTQHSVAGWTDWNLALNTSGGPTWAGVSERSAPIIVSDDATEFYKTPMYYALAHWSKFVVPGSRRIATVPVFPGTSDFRVTAFLRPDGSVAIVSYNMFEDDQVLNLTVPNKGTIKIRVGAKSFNSYLYY</sequence>
<evidence type="ECO:0000313" key="10">
    <source>
        <dbReference type="Proteomes" id="UP000198287"/>
    </source>
</evidence>
<comment type="similarity">
    <text evidence="2 6">Belongs to the glycosyl hydrolase 30 family.</text>
</comment>
<dbReference type="SUPFAM" id="SSF51445">
    <property type="entry name" value="(Trans)glycosidases"/>
    <property type="match status" value="1"/>
</dbReference>
<keyword evidence="6" id="KW-0746">Sphingolipid metabolism</keyword>
<protein>
    <recommendedName>
        <fullName evidence="3 6">Glucosylceramidase</fullName>
        <ecNumber evidence="3 6">3.2.1.45</ecNumber>
    </recommendedName>
</protein>
<dbReference type="OMA" id="LHAPHIA"/>